<dbReference type="AlphaFoldDB" id="A0A9Q0W2L7"/>
<dbReference type="InterPro" id="IPR044986">
    <property type="entry name" value="KIF15/KIN-12"/>
</dbReference>
<accession>A0A9Q0W2L7</accession>
<reference evidence="6" key="2">
    <citation type="journal article" date="2023" name="Int. J. Mol. Sci.">
        <title>De Novo Assembly and Annotation of 11 Diverse Shrub Willow (Salix) Genomes Reveals Novel Gene Organization in Sex-Linked Regions.</title>
        <authorList>
            <person name="Hyden B."/>
            <person name="Feng K."/>
            <person name="Yates T.B."/>
            <person name="Jawdy S."/>
            <person name="Cereghino C."/>
            <person name="Smart L.B."/>
            <person name="Muchero W."/>
        </authorList>
    </citation>
    <scope>NUCLEOTIDE SEQUENCE</scope>
    <source>
        <tissue evidence="6">Shoot tip</tissue>
    </source>
</reference>
<dbReference type="GO" id="GO:0005524">
    <property type="term" value="F:ATP binding"/>
    <property type="evidence" value="ECO:0007669"/>
    <property type="project" value="UniProtKB-KW"/>
</dbReference>
<proteinExistence type="predicted"/>
<reference evidence="6" key="1">
    <citation type="submission" date="2022-11" db="EMBL/GenBank/DDBJ databases">
        <authorList>
            <person name="Hyden B.L."/>
            <person name="Feng K."/>
            <person name="Yates T."/>
            <person name="Jawdy S."/>
            <person name="Smart L.B."/>
            <person name="Muchero W."/>
        </authorList>
    </citation>
    <scope>NUCLEOTIDE SEQUENCE</scope>
    <source>
        <tissue evidence="6">Shoot tip</tissue>
    </source>
</reference>
<evidence type="ECO:0000256" key="4">
    <source>
        <dbReference type="ARBA" id="ARBA00023054"/>
    </source>
</evidence>
<dbReference type="GO" id="GO:0005874">
    <property type="term" value="C:microtubule"/>
    <property type="evidence" value="ECO:0007669"/>
    <property type="project" value="UniProtKB-KW"/>
</dbReference>
<sequence>MSSAIYPSQTTGLPQSFRLYFMELSSRSNVFHGFWKKVDILHQEWYVCLRISGGSSSGSFEASTLLFSQNHQKAQKTKPAGSNPILPVDVGVQTFPLDDEISERLFLCTNCKAKTQLEVKDVGDSSTLQLVPIYCSESIEKPKTQVPKAVEKVLAGAIRREMALEEFCAKQAYEIMQLNRLVQQCKHERECNSIIGQTREDEILRVESLMDGILSTKDFMEEELAALIH</sequence>
<dbReference type="PANTHER" id="PTHR37739">
    <property type="entry name" value="KINESIN-LIKE PROTEIN KIN-12D"/>
    <property type="match status" value="1"/>
</dbReference>
<evidence type="ECO:0000256" key="2">
    <source>
        <dbReference type="ARBA" id="ARBA00022741"/>
    </source>
</evidence>
<name>A0A9Q0W2L7_9ROSI</name>
<evidence type="ECO:0000256" key="5">
    <source>
        <dbReference type="ARBA" id="ARBA00023175"/>
    </source>
</evidence>
<keyword evidence="7" id="KW-1185">Reference proteome</keyword>
<evidence type="ECO:0000256" key="1">
    <source>
        <dbReference type="ARBA" id="ARBA00022701"/>
    </source>
</evidence>
<evidence type="ECO:0000256" key="3">
    <source>
        <dbReference type="ARBA" id="ARBA00022840"/>
    </source>
</evidence>
<evidence type="ECO:0000313" key="7">
    <source>
        <dbReference type="Proteomes" id="UP001151752"/>
    </source>
</evidence>
<protein>
    <submittedName>
        <fullName evidence="6">KINESIN-LIKE PROTEIN KIN-12B</fullName>
    </submittedName>
</protein>
<organism evidence="6 7">
    <name type="scientific">Salix koriyanagi</name>
    <dbReference type="NCBI Taxonomy" id="2511006"/>
    <lineage>
        <taxon>Eukaryota</taxon>
        <taxon>Viridiplantae</taxon>
        <taxon>Streptophyta</taxon>
        <taxon>Embryophyta</taxon>
        <taxon>Tracheophyta</taxon>
        <taxon>Spermatophyta</taxon>
        <taxon>Magnoliopsida</taxon>
        <taxon>eudicotyledons</taxon>
        <taxon>Gunneridae</taxon>
        <taxon>Pentapetalae</taxon>
        <taxon>rosids</taxon>
        <taxon>fabids</taxon>
        <taxon>Malpighiales</taxon>
        <taxon>Salicaceae</taxon>
        <taxon>Saliceae</taxon>
        <taxon>Salix</taxon>
    </lineage>
</organism>
<keyword evidence="1" id="KW-0493">Microtubule</keyword>
<dbReference type="EMBL" id="JAPFFM010000006">
    <property type="protein sequence ID" value="KAJ6758886.1"/>
    <property type="molecule type" value="Genomic_DNA"/>
</dbReference>
<comment type="caution">
    <text evidence="6">The sequence shown here is derived from an EMBL/GenBank/DDBJ whole genome shotgun (WGS) entry which is preliminary data.</text>
</comment>
<keyword evidence="5" id="KW-0505">Motor protein</keyword>
<keyword evidence="2" id="KW-0547">Nucleotide-binding</keyword>
<gene>
    <name evidence="6" type="ORF">OIU74_025525</name>
</gene>
<evidence type="ECO:0000313" key="6">
    <source>
        <dbReference type="EMBL" id="KAJ6758886.1"/>
    </source>
</evidence>
<dbReference type="PANTHER" id="PTHR37739:SF16">
    <property type="entry name" value="KINESIN-LIKE PROTEIN"/>
    <property type="match status" value="1"/>
</dbReference>
<keyword evidence="3" id="KW-0067">ATP-binding</keyword>
<keyword evidence="4" id="KW-0175">Coiled coil</keyword>
<dbReference type="Proteomes" id="UP001151752">
    <property type="component" value="Chromosome 18"/>
</dbReference>